<evidence type="ECO:0000256" key="1">
    <source>
        <dbReference type="SAM" id="MobiDB-lite"/>
    </source>
</evidence>
<comment type="caution">
    <text evidence="2">The sequence shown here is derived from an EMBL/GenBank/DDBJ whole genome shotgun (WGS) entry which is preliminary data.</text>
</comment>
<dbReference type="EMBL" id="VZRM01005066">
    <property type="protein sequence ID" value="NWV38216.1"/>
    <property type="molecule type" value="Genomic_DNA"/>
</dbReference>
<feature type="non-terminal residue" evidence="2">
    <location>
        <position position="1"/>
    </location>
</feature>
<evidence type="ECO:0000313" key="2">
    <source>
        <dbReference type="EMBL" id="NWV38216.1"/>
    </source>
</evidence>
<evidence type="ECO:0000313" key="3">
    <source>
        <dbReference type="Proteomes" id="UP000575029"/>
    </source>
</evidence>
<dbReference type="GO" id="GO:0016301">
    <property type="term" value="F:kinase activity"/>
    <property type="evidence" value="ECO:0007669"/>
    <property type="project" value="UniProtKB-KW"/>
</dbReference>
<keyword evidence="2" id="KW-0808">Transferase</keyword>
<sequence>SPAGKVQKALKDRYRPGSLLGRGASGSVFSGTRLADGAPNPGRAPEPRHGISPTDGIAMLPQPGGTSAPLEIVLLEKSSAGFHGVIQLLEQLELPDSILMVMERP</sequence>
<accession>A0A7K6EGU4</accession>
<dbReference type="Gene3D" id="3.30.200.20">
    <property type="entry name" value="Phosphorylase Kinase, domain 1"/>
    <property type="match status" value="1"/>
</dbReference>
<keyword evidence="2" id="KW-0418">Kinase</keyword>
<protein>
    <submittedName>
        <fullName evidence="2">PIM1 kinase</fullName>
    </submittedName>
</protein>
<gene>
    <name evidence="2" type="primary">Pim1_3</name>
    <name evidence="2" type="ORF">GRAPIC_R11952</name>
</gene>
<organism evidence="2 3">
    <name type="scientific">Grantiella picta</name>
    <dbReference type="NCBI Taxonomy" id="266360"/>
    <lineage>
        <taxon>Eukaryota</taxon>
        <taxon>Metazoa</taxon>
        <taxon>Chordata</taxon>
        <taxon>Craniata</taxon>
        <taxon>Vertebrata</taxon>
        <taxon>Euteleostomi</taxon>
        <taxon>Archelosauria</taxon>
        <taxon>Archosauria</taxon>
        <taxon>Dinosauria</taxon>
        <taxon>Saurischia</taxon>
        <taxon>Theropoda</taxon>
        <taxon>Coelurosauria</taxon>
        <taxon>Aves</taxon>
        <taxon>Neognathae</taxon>
        <taxon>Neoaves</taxon>
        <taxon>Telluraves</taxon>
        <taxon>Australaves</taxon>
        <taxon>Passeriformes</taxon>
        <taxon>Meliphagoidea</taxon>
        <taxon>Meliphagidae</taxon>
        <taxon>Grantiella</taxon>
    </lineage>
</organism>
<dbReference type="AlphaFoldDB" id="A0A7K6EGU4"/>
<reference evidence="2 3" key="1">
    <citation type="submission" date="2019-09" db="EMBL/GenBank/DDBJ databases">
        <title>Bird 10,000 Genomes (B10K) Project - Family phase.</title>
        <authorList>
            <person name="Zhang G."/>
        </authorList>
    </citation>
    <scope>NUCLEOTIDE SEQUENCE [LARGE SCALE GENOMIC DNA]</scope>
    <source>
        <strain evidence="2">B10K-DU-029-50</strain>
        <tissue evidence="2">Heart</tissue>
    </source>
</reference>
<name>A0A7K6EGU4_9PASS</name>
<keyword evidence="3" id="KW-1185">Reference proteome</keyword>
<feature type="non-terminal residue" evidence="2">
    <location>
        <position position="105"/>
    </location>
</feature>
<dbReference type="Proteomes" id="UP000575029">
    <property type="component" value="Unassembled WGS sequence"/>
</dbReference>
<proteinExistence type="predicted"/>
<feature type="region of interest" description="Disordered" evidence="1">
    <location>
        <begin position="1"/>
        <end position="63"/>
    </location>
</feature>